<dbReference type="AlphaFoldDB" id="A0A813EBX9"/>
<evidence type="ECO:0000313" key="3">
    <source>
        <dbReference type="Proteomes" id="UP000654075"/>
    </source>
</evidence>
<keyword evidence="1" id="KW-0472">Membrane</keyword>
<feature type="non-terminal residue" evidence="2">
    <location>
        <position position="342"/>
    </location>
</feature>
<feature type="transmembrane region" description="Helical" evidence="1">
    <location>
        <begin position="181"/>
        <end position="204"/>
    </location>
</feature>
<feature type="transmembrane region" description="Helical" evidence="1">
    <location>
        <begin position="275"/>
        <end position="294"/>
    </location>
</feature>
<gene>
    <name evidence="2" type="ORF">PGLA1383_LOCUS13979</name>
</gene>
<dbReference type="Proteomes" id="UP000654075">
    <property type="component" value="Unassembled WGS sequence"/>
</dbReference>
<name>A0A813EBX9_POLGL</name>
<organism evidence="2 3">
    <name type="scientific">Polarella glacialis</name>
    <name type="common">Dinoflagellate</name>
    <dbReference type="NCBI Taxonomy" id="89957"/>
    <lineage>
        <taxon>Eukaryota</taxon>
        <taxon>Sar</taxon>
        <taxon>Alveolata</taxon>
        <taxon>Dinophyceae</taxon>
        <taxon>Suessiales</taxon>
        <taxon>Suessiaceae</taxon>
        <taxon>Polarella</taxon>
    </lineage>
</organism>
<keyword evidence="1" id="KW-0812">Transmembrane</keyword>
<keyword evidence="1" id="KW-1133">Transmembrane helix</keyword>
<evidence type="ECO:0000313" key="2">
    <source>
        <dbReference type="EMBL" id="CAE8595468.1"/>
    </source>
</evidence>
<evidence type="ECO:0000256" key="1">
    <source>
        <dbReference type="SAM" id="Phobius"/>
    </source>
</evidence>
<feature type="transmembrane region" description="Helical" evidence="1">
    <location>
        <begin position="148"/>
        <end position="169"/>
    </location>
</feature>
<feature type="transmembrane region" description="Helical" evidence="1">
    <location>
        <begin position="224"/>
        <end position="242"/>
    </location>
</feature>
<sequence>CRATCKHLQVWFSRMAVQVCRAMDGAAESIEAVSGDAVLEEESQEDKTELDDEHSDVVIGFQLKSSKDDENDFLVFFPRSRRLQRFIQFPVRFKDIAIEKQFIAKSDIRTSQNLVRMSYFVLAYAVASLVTISLAASGSMPWLETVEIFHYAMTFGVTPITFCLAAQAASKVTIMSLESYMTCLAVFTTFIFMIGSRTRAAYIFGADPEVVWTNVDPSFTSDSLIIGTLSISIPSFYSMLALRSAKLFPLLFAVPVAYLALSLPIPQYSGLEGAIVRRVALGVILFIQNVVGLFGRARSELSEREVFFVQVNAENGHMSEKALRYAAEQHVEGGPFSLSETK</sequence>
<feature type="transmembrane region" description="Helical" evidence="1">
    <location>
        <begin position="119"/>
        <end position="142"/>
    </location>
</feature>
<feature type="transmembrane region" description="Helical" evidence="1">
    <location>
        <begin position="249"/>
        <end position="269"/>
    </location>
</feature>
<feature type="non-terminal residue" evidence="2">
    <location>
        <position position="1"/>
    </location>
</feature>
<proteinExistence type="predicted"/>
<accession>A0A813EBX9</accession>
<reference evidence="2" key="1">
    <citation type="submission" date="2021-02" db="EMBL/GenBank/DDBJ databases">
        <authorList>
            <person name="Dougan E. K."/>
            <person name="Rhodes N."/>
            <person name="Thang M."/>
            <person name="Chan C."/>
        </authorList>
    </citation>
    <scope>NUCLEOTIDE SEQUENCE</scope>
</reference>
<dbReference type="EMBL" id="CAJNNV010007872">
    <property type="protein sequence ID" value="CAE8595468.1"/>
    <property type="molecule type" value="Genomic_DNA"/>
</dbReference>
<comment type="caution">
    <text evidence="2">The sequence shown here is derived from an EMBL/GenBank/DDBJ whole genome shotgun (WGS) entry which is preliminary data.</text>
</comment>
<keyword evidence="3" id="KW-1185">Reference proteome</keyword>
<protein>
    <submittedName>
        <fullName evidence="2">Uncharacterized protein</fullName>
    </submittedName>
</protein>